<evidence type="ECO:0000256" key="2">
    <source>
        <dbReference type="ARBA" id="ARBA00023015"/>
    </source>
</evidence>
<evidence type="ECO:0000256" key="4">
    <source>
        <dbReference type="ARBA" id="ARBA00023163"/>
    </source>
</evidence>
<keyword evidence="5" id="KW-0539">Nucleus</keyword>
<evidence type="ECO:0000256" key="1">
    <source>
        <dbReference type="ARBA" id="ARBA00010940"/>
    </source>
</evidence>
<dbReference type="SUPFAM" id="SSF46785">
    <property type="entry name" value="Winged helix' DNA-binding domain"/>
    <property type="match status" value="1"/>
</dbReference>
<dbReference type="InterPro" id="IPR037241">
    <property type="entry name" value="E2F-DP_heterodim"/>
</dbReference>
<evidence type="ECO:0000259" key="6">
    <source>
        <dbReference type="SMART" id="SM01372"/>
    </source>
</evidence>
<dbReference type="InterPro" id="IPR003316">
    <property type="entry name" value="E2F_WHTH_DNA-bd_dom"/>
</dbReference>
<dbReference type="PANTHER" id="PTHR12081:SF18">
    <property type="entry name" value="TRANSCRIPTION FACTOR E2F2-RELATED"/>
    <property type="match status" value="1"/>
</dbReference>
<dbReference type="InterPro" id="IPR032198">
    <property type="entry name" value="E2F_CC-MB"/>
</dbReference>
<accession>A0ABR2IQ50</accession>
<dbReference type="InterPro" id="IPR036390">
    <property type="entry name" value="WH_DNA-bd_sf"/>
</dbReference>
<dbReference type="SUPFAM" id="SSF144074">
    <property type="entry name" value="E2F-DP heterodimerization region"/>
    <property type="match status" value="1"/>
</dbReference>
<dbReference type="InterPro" id="IPR015633">
    <property type="entry name" value="E2F"/>
</dbReference>
<dbReference type="Proteomes" id="UP001470230">
    <property type="component" value="Unassembled WGS sequence"/>
</dbReference>
<dbReference type="EMBL" id="JAPFFF010000015">
    <property type="protein sequence ID" value="KAK8866216.1"/>
    <property type="molecule type" value="Genomic_DNA"/>
</dbReference>
<keyword evidence="3 5" id="KW-0238">DNA-binding</keyword>
<dbReference type="PANTHER" id="PTHR12081">
    <property type="entry name" value="TRANSCRIPTION FACTOR E2F"/>
    <property type="match status" value="1"/>
</dbReference>
<comment type="similarity">
    <text evidence="1 5">Belongs to the E2F/DP family.</text>
</comment>
<dbReference type="Pfam" id="PF02319">
    <property type="entry name" value="WHD_E2F_TDP"/>
    <property type="match status" value="1"/>
</dbReference>
<keyword evidence="8" id="KW-1185">Reference proteome</keyword>
<protein>
    <recommendedName>
        <fullName evidence="6">E2F/DP family winged-helix DNA-binding domain-containing protein</fullName>
    </recommendedName>
</protein>
<sequence length="205" mass="23081">MAYEKQTLVNLTQSFIKILTEANGKEVDLSFCERKLNTPKRRLYDIINVLAGVGLIQRLGKSKVKIAETQDIAKLNLDNNLAGGFSNDFNNNNNNNNAIISDHERELDMLLNKCETELNDLSESELFHQFAYITENDISNLDPDGDYMLFSITGPRSLSVKMDSDPNDPEVHRLICRVENGDGAINVQPISKTDKTIQSFLTNIE</sequence>
<dbReference type="InterPro" id="IPR036388">
    <property type="entry name" value="WH-like_DNA-bd_sf"/>
</dbReference>
<keyword evidence="2 5" id="KW-0805">Transcription regulation</keyword>
<proteinExistence type="inferred from homology"/>
<dbReference type="Pfam" id="PF16421">
    <property type="entry name" value="E2F_CC-MB"/>
    <property type="match status" value="1"/>
</dbReference>
<evidence type="ECO:0000256" key="5">
    <source>
        <dbReference type="RuleBase" id="RU003796"/>
    </source>
</evidence>
<dbReference type="Gene3D" id="6.10.250.540">
    <property type="match status" value="1"/>
</dbReference>
<evidence type="ECO:0000313" key="7">
    <source>
        <dbReference type="EMBL" id="KAK8866216.1"/>
    </source>
</evidence>
<comment type="caution">
    <text evidence="7">The sequence shown here is derived from an EMBL/GenBank/DDBJ whole genome shotgun (WGS) entry which is preliminary data.</text>
</comment>
<keyword evidence="4 5" id="KW-0804">Transcription</keyword>
<feature type="domain" description="E2F/DP family winged-helix DNA-binding" evidence="6">
    <location>
        <begin position="3"/>
        <end position="68"/>
    </location>
</feature>
<dbReference type="SMART" id="SM01372">
    <property type="entry name" value="E2F_TDP"/>
    <property type="match status" value="1"/>
</dbReference>
<comment type="subcellular location">
    <subcellularLocation>
        <location evidence="5">Nucleus</location>
    </subcellularLocation>
</comment>
<gene>
    <name evidence="7" type="ORF">M9Y10_009175</name>
</gene>
<organism evidence="7 8">
    <name type="scientific">Tritrichomonas musculus</name>
    <dbReference type="NCBI Taxonomy" id="1915356"/>
    <lineage>
        <taxon>Eukaryota</taxon>
        <taxon>Metamonada</taxon>
        <taxon>Parabasalia</taxon>
        <taxon>Tritrichomonadida</taxon>
        <taxon>Tritrichomonadidae</taxon>
        <taxon>Tritrichomonas</taxon>
    </lineage>
</organism>
<name>A0ABR2IQ50_9EUKA</name>
<reference evidence="7 8" key="1">
    <citation type="submission" date="2024-04" db="EMBL/GenBank/DDBJ databases">
        <title>Tritrichomonas musculus Genome.</title>
        <authorList>
            <person name="Alves-Ferreira E."/>
            <person name="Grigg M."/>
            <person name="Lorenzi H."/>
            <person name="Galac M."/>
        </authorList>
    </citation>
    <scope>NUCLEOTIDE SEQUENCE [LARGE SCALE GENOMIC DNA]</scope>
    <source>
        <strain evidence="7 8">EAF2021</strain>
    </source>
</reference>
<evidence type="ECO:0000256" key="3">
    <source>
        <dbReference type="ARBA" id="ARBA00023125"/>
    </source>
</evidence>
<evidence type="ECO:0000313" key="8">
    <source>
        <dbReference type="Proteomes" id="UP001470230"/>
    </source>
</evidence>
<dbReference type="Gene3D" id="1.10.10.10">
    <property type="entry name" value="Winged helix-like DNA-binding domain superfamily/Winged helix DNA-binding domain"/>
    <property type="match status" value="1"/>
</dbReference>